<dbReference type="OrthoDB" id="9792195at2"/>
<sequence>MARTAWISLTTDYGLADGFVAACHGVLARLAPTARVIDVTHLIPPADVRRGAAVLAQTVPYLPVGVHVAVVDPGVGTARRGIGLATPGGLLVGPDNGLLLDAAESLGGITEAVELTNPAWLAPAVSRTFHGRDVFAPVAARLALGAPLAEAGPAVEPAALVRLPVPVVRAEPGGFAAEVLTVDHFGNVQLAAPAGLLDGLPARVRVAGPADRGDQLGAPDSVPPSRPQLDDSGTAPRPEAATGAAARPEVGAGVGAVHGRTFGDAPAGDLVVYADSAGLVALAVNTGRAVDLLGVRAGDVVTVTAS</sequence>
<dbReference type="InterPro" id="IPR023228">
    <property type="entry name" value="SAM_OH_AdoTrfase_N_sf"/>
</dbReference>
<evidence type="ECO:0000313" key="6">
    <source>
        <dbReference type="EMBL" id="SCL47227.1"/>
    </source>
</evidence>
<dbReference type="PIRSF" id="PIRSF006779">
    <property type="entry name" value="UCP006779"/>
    <property type="match status" value="1"/>
</dbReference>
<evidence type="ECO:0000256" key="1">
    <source>
        <dbReference type="ARBA" id="ARBA00022691"/>
    </source>
</evidence>
<keyword evidence="7" id="KW-1185">Reference proteome</keyword>
<reference evidence="7" key="1">
    <citation type="submission" date="2016-06" db="EMBL/GenBank/DDBJ databases">
        <authorList>
            <person name="Varghese N."/>
            <person name="Submissions Spin"/>
        </authorList>
    </citation>
    <scope>NUCLEOTIDE SEQUENCE [LARGE SCALE GENOMIC DNA]</scope>
    <source>
        <strain evidence="7">DSM 44814</strain>
    </source>
</reference>
<gene>
    <name evidence="6" type="ORF">GA0070604_1445</name>
</gene>
<dbReference type="InterPro" id="IPR002747">
    <property type="entry name" value="SAM_OH_AdoTrfase"/>
</dbReference>
<dbReference type="SUPFAM" id="SSF101852">
    <property type="entry name" value="Bacterial fluorinating enzyme, C-terminal domain"/>
    <property type="match status" value="1"/>
</dbReference>
<dbReference type="PANTHER" id="PTHR35092">
    <property type="entry name" value="CHLORINASE MJ1651"/>
    <property type="match status" value="1"/>
</dbReference>
<dbReference type="InterPro" id="IPR046470">
    <property type="entry name" value="SAM_HAT_C"/>
</dbReference>
<dbReference type="PANTHER" id="PTHR35092:SF1">
    <property type="entry name" value="CHLORINASE MJ1651"/>
    <property type="match status" value="1"/>
</dbReference>
<accession>A0A1C6TZP1</accession>
<feature type="domain" description="S-adenosyl-l-methionine hydroxide adenosyltransferase N-terminal" evidence="4">
    <location>
        <begin position="7"/>
        <end position="152"/>
    </location>
</feature>
<dbReference type="InterPro" id="IPR023227">
    <property type="entry name" value="SAM_OH_AdoTrfase_C_sf"/>
</dbReference>
<organism evidence="6 7">
    <name type="scientific">Micromonospora eburnea</name>
    <dbReference type="NCBI Taxonomy" id="227316"/>
    <lineage>
        <taxon>Bacteria</taxon>
        <taxon>Bacillati</taxon>
        <taxon>Actinomycetota</taxon>
        <taxon>Actinomycetes</taxon>
        <taxon>Micromonosporales</taxon>
        <taxon>Micromonosporaceae</taxon>
        <taxon>Micromonospora</taxon>
    </lineage>
</organism>
<feature type="region of interest" description="Disordered" evidence="3">
    <location>
        <begin position="209"/>
        <end position="248"/>
    </location>
</feature>
<feature type="compositionally biased region" description="Low complexity" evidence="3">
    <location>
        <begin position="233"/>
        <end position="248"/>
    </location>
</feature>
<keyword evidence="1" id="KW-0949">S-adenosyl-L-methionine</keyword>
<dbReference type="SUPFAM" id="SSF102522">
    <property type="entry name" value="Bacterial fluorinating enzyme, N-terminal domain"/>
    <property type="match status" value="1"/>
</dbReference>
<dbReference type="InterPro" id="IPR046469">
    <property type="entry name" value="SAM_HAT_N"/>
</dbReference>
<evidence type="ECO:0000256" key="2">
    <source>
        <dbReference type="ARBA" id="ARBA00024035"/>
    </source>
</evidence>
<dbReference type="Proteomes" id="UP000199696">
    <property type="component" value="Unassembled WGS sequence"/>
</dbReference>
<feature type="domain" description="S-adenosyl-l-methionine hydroxide adenosyltransferase C-terminal" evidence="5">
    <location>
        <begin position="253"/>
        <end position="302"/>
    </location>
</feature>
<dbReference type="EMBL" id="FMHY01000002">
    <property type="protein sequence ID" value="SCL47227.1"/>
    <property type="molecule type" value="Genomic_DNA"/>
</dbReference>
<name>A0A1C6TZP1_9ACTN</name>
<comment type="similarity">
    <text evidence="2">Belongs to the SAM hydrolase / SAM-dependent halogenase family.</text>
</comment>
<evidence type="ECO:0008006" key="8">
    <source>
        <dbReference type="Google" id="ProtNLM"/>
    </source>
</evidence>
<dbReference type="STRING" id="227316.GA0070604_1445"/>
<dbReference type="Gene3D" id="2.40.30.90">
    <property type="entry name" value="Bacterial fluorinating enzyme like"/>
    <property type="match status" value="1"/>
</dbReference>
<dbReference type="Pfam" id="PF20257">
    <property type="entry name" value="SAM_HAT_C"/>
    <property type="match status" value="1"/>
</dbReference>
<proteinExistence type="inferred from homology"/>
<dbReference type="RefSeq" id="WP_091116172.1">
    <property type="nucleotide sequence ID" value="NZ_FMHY01000002.1"/>
</dbReference>
<dbReference type="Pfam" id="PF01887">
    <property type="entry name" value="SAM_HAT_N"/>
    <property type="match status" value="1"/>
</dbReference>
<dbReference type="AlphaFoldDB" id="A0A1C6TZP1"/>
<evidence type="ECO:0000259" key="4">
    <source>
        <dbReference type="Pfam" id="PF01887"/>
    </source>
</evidence>
<evidence type="ECO:0000256" key="3">
    <source>
        <dbReference type="SAM" id="MobiDB-lite"/>
    </source>
</evidence>
<evidence type="ECO:0000259" key="5">
    <source>
        <dbReference type="Pfam" id="PF20257"/>
    </source>
</evidence>
<dbReference type="Gene3D" id="3.40.50.10790">
    <property type="entry name" value="S-adenosyl-l-methionine hydroxide adenosyltransferase, N-terminal"/>
    <property type="match status" value="1"/>
</dbReference>
<evidence type="ECO:0000313" key="7">
    <source>
        <dbReference type="Proteomes" id="UP000199696"/>
    </source>
</evidence>
<protein>
    <recommendedName>
        <fullName evidence="8">S-adenosyl-l-methionine hydroxide adenosyltransferase</fullName>
    </recommendedName>
</protein>